<evidence type="ECO:0000313" key="2">
    <source>
        <dbReference type="EMBL" id="KAE8544100.1"/>
    </source>
</evidence>
<keyword evidence="1" id="KW-0472">Membrane</keyword>
<gene>
    <name evidence="2" type="ORF">F6453_3604</name>
</gene>
<name>A0A833N962_MARNT</name>
<comment type="caution">
    <text evidence="2">The sequence shown here is derived from an EMBL/GenBank/DDBJ whole genome shotgun (WGS) entry which is preliminary data.</text>
</comment>
<evidence type="ECO:0000256" key="1">
    <source>
        <dbReference type="SAM" id="Phobius"/>
    </source>
</evidence>
<dbReference type="AlphaFoldDB" id="A0A833N962"/>
<dbReference type="Proteomes" id="UP000469950">
    <property type="component" value="Unassembled WGS sequence"/>
</dbReference>
<protein>
    <submittedName>
        <fullName evidence="2">Uncharacterized protein</fullName>
    </submittedName>
</protein>
<proteinExistence type="predicted"/>
<dbReference type="EMBL" id="WBMP01000022">
    <property type="protein sequence ID" value="KAE8544100.1"/>
    <property type="molecule type" value="Genomic_DNA"/>
</dbReference>
<feature type="transmembrane region" description="Helical" evidence="1">
    <location>
        <begin position="34"/>
        <end position="54"/>
    </location>
</feature>
<reference evidence="2 3" key="1">
    <citation type="submission" date="2019-10" db="EMBL/GenBank/DDBJ databases">
        <title>Draft genome sequence of Marinobacter hydrocarbonoclasticus NCT7M from the microbiome of the marine copepod.</title>
        <authorList>
            <person name="Nuttall R."/>
            <person name="Sharma G."/>
            <person name="Moisander P."/>
        </authorList>
    </citation>
    <scope>NUCLEOTIDE SEQUENCE [LARGE SCALE GENOMIC DNA]</scope>
    <source>
        <strain evidence="2 3">NCT7M</strain>
    </source>
</reference>
<keyword evidence="1" id="KW-1133">Transmembrane helix</keyword>
<accession>A0A833N962</accession>
<keyword evidence="1" id="KW-0812">Transmembrane</keyword>
<organism evidence="2 3">
    <name type="scientific">Marinobacter nauticus</name>
    <name type="common">Marinobacter hydrocarbonoclasticus</name>
    <name type="synonym">Marinobacter aquaeolei</name>
    <dbReference type="NCBI Taxonomy" id="2743"/>
    <lineage>
        <taxon>Bacteria</taxon>
        <taxon>Pseudomonadati</taxon>
        <taxon>Pseudomonadota</taxon>
        <taxon>Gammaproteobacteria</taxon>
        <taxon>Pseudomonadales</taxon>
        <taxon>Marinobacteraceae</taxon>
        <taxon>Marinobacter</taxon>
    </lineage>
</organism>
<sequence>MIKKEAIRIGEDREIRFLLFLMLRKKIENVLVRIYNLLAITQVSIPITVLAMMLGKFKTKIRLTQKLFSPVTGGGIIVRFVS</sequence>
<evidence type="ECO:0000313" key="3">
    <source>
        <dbReference type="Proteomes" id="UP000469950"/>
    </source>
</evidence>